<dbReference type="PANTHER" id="PTHR43394:SF14">
    <property type="entry name" value="TRANSPORTER 2, ATP BINDING CASSETTE SUBFAMILY B"/>
    <property type="match status" value="1"/>
</dbReference>
<dbReference type="InterPro" id="IPR039421">
    <property type="entry name" value="Type_1_exporter"/>
</dbReference>
<evidence type="ECO:0000256" key="2">
    <source>
        <dbReference type="ARBA" id="ARBA00022692"/>
    </source>
</evidence>
<feature type="transmembrane region" description="Helical" evidence="5">
    <location>
        <begin position="380"/>
        <end position="404"/>
    </location>
</feature>
<dbReference type="PANTHER" id="PTHR43394">
    <property type="entry name" value="ATP-DEPENDENT PERMEASE MDL1, MITOCHONDRIAL"/>
    <property type="match status" value="1"/>
</dbReference>
<evidence type="ECO:0000313" key="7">
    <source>
        <dbReference type="EMBL" id="KAG8555767.1"/>
    </source>
</evidence>
<accession>A0AAV7A7H8</accession>
<dbReference type="InterPro" id="IPR011527">
    <property type="entry name" value="ABC1_TM_dom"/>
</dbReference>
<keyword evidence="2 5" id="KW-0812">Transmembrane</keyword>
<keyword evidence="8" id="KW-1185">Reference proteome</keyword>
<sequence length="510" mass="57127">MWEMAPLCFPLLIFFLDSSLSWIISGVLCARYPVFFLGSVWLVSLSKAPLLLLAANKLPRPEWIPSDWLYVLTLCLAPPLHQSLRFALTSQPPELPCELLPSALLLLAPSLSCLIWDLALIVISPKLISAENGERNKQDKKNFIRLIKYSADDWLPLGLAFAFLTLALTLEMSIPYYMGRVIDILSDRYRESEFLAAIFFMAVFSVTSSVSAGCRGGFFMFSLSRLTRRLRIFLFKALVKQEIAFFESTKTGDILSRLSQDAPLVSRSIPGNVNIALRLLVTCIGHYVFMISISGRLTLLTCVTLPLISLVQSLYNKYHKDLVRKVQDSIALTSDIAKEIVESVRIVQSFAAEDEEVKRYDAALRRTHELQSSRDMVRAVYLLAVRVITLLGQVLMLVFGHTLIRRGDISTGEMVSFILYQMESGHSVMGLIHWISEITHSAGAASKVFEYLDREPQVSASGTLRPHNLQGTIEFKNVTFTYPSRPLSPALEVSSCSEGVNTDTFTYVTS</sequence>
<dbReference type="PROSITE" id="PS50929">
    <property type="entry name" value="ABC_TM1F"/>
    <property type="match status" value="1"/>
</dbReference>
<evidence type="ECO:0000259" key="6">
    <source>
        <dbReference type="PROSITE" id="PS50929"/>
    </source>
</evidence>
<feature type="transmembrane region" description="Helical" evidence="5">
    <location>
        <begin position="194"/>
        <end position="221"/>
    </location>
</feature>
<feature type="transmembrane region" description="Helical" evidence="5">
    <location>
        <begin position="275"/>
        <end position="291"/>
    </location>
</feature>
<comment type="caution">
    <text evidence="7">The sequence shown here is derived from an EMBL/GenBank/DDBJ whole genome shotgun (WGS) entry which is preliminary data.</text>
</comment>
<protein>
    <recommendedName>
        <fullName evidence="6">ABC transmembrane type-1 domain-containing protein</fullName>
    </recommendedName>
</protein>
<dbReference type="GO" id="GO:0005524">
    <property type="term" value="F:ATP binding"/>
    <property type="evidence" value="ECO:0007669"/>
    <property type="project" value="InterPro"/>
</dbReference>
<proteinExistence type="predicted"/>
<keyword evidence="3 5" id="KW-1133">Transmembrane helix</keyword>
<name>A0AAV7A7H8_ENGPU</name>
<dbReference type="Proteomes" id="UP000824782">
    <property type="component" value="Unassembled WGS sequence"/>
</dbReference>
<dbReference type="GO" id="GO:0015421">
    <property type="term" value="F:ABC-type oligopeptide transporter activity"/>
    <property type="evidence" value="ECO:0007669"/>
    <property type="project" value="TreeGrafter"/>
</dbReference>
<organism evidence="7 8">
    <name type="scientific">Engystomops pustulosus</name>
    <name type="common">Tungara frog</name>
    <name type="synonym">Physalaemus pustulosus</name>
    <dbReference type="NCBI Taxonomy" id="76066"/>
    <lineage>
        <taxon>Eukaryota</taxon>
        <taxon>Metazoa</taxon>
        <taxon>Chordata</taxon>
        <taxon>Craniata</taxon>
        <taxon>Vertebrata</taxon>
        <taxon>Euteleostomi</taxon>
        <taxon>Amphibia</taxon>
        <taxon>Batrachia</taxon>
        <taxon>Anura</taxon>
        <taxon>Neobatrachia</taxon>
        <taxon>Hyloidea</taxon>
        <taxon>Leptodactylidae</taxon>
        <taxon>Leiuperinae</taxon>
        <taxon>Engystomops</taxon>
    </lineage>
</organism>
<feature type="transmembrane region" description="Helical" evidence="5">
    <location>
        <begin position="154"/>
        <end position="174"/>
    </location>
</feature>
<dbReference type="Pfam" id="PF00664">
    <property type="entry name" value="ABC_membrane"/>
    <property type="match status" value="1"/>
</dbReference>
<dbReference type="GO" id="GO:0016020">
    <property type="term" value="C:membrane"/>
    <property type="evidence" value="ECO:0007669"/>
    <property type="project" value="UniProtKB-SubCell"/>
</dbReference>
<dbReference type="Gene3D" id="1.20.1560.10">
    <property type="entry name" value="ABC transporter type 1, transmembrane domain"/>
    <property type="match status" value="1"/>
</dbReference>
<dbReference type="SUPFAM" id="SSF90123">
    <property type="entry name" value="ABC transporter transmembrane region"/>
    <property type="match status" value="1"/>
</dbReference>
<dbReference type="AlphaFoldDB" id="A0AAV7A7H8"/>
<feature type="transmembrane region" description="Helical" evidence="5">
    <location>
        <begin position="297"/>
        <end position="315"/>
    </location>
</feature>
<gene>
    <name evidence="7" type="ORF">GDO81_017805</name>
</gene>
<evidence type="ECO:0000256" key="1">
    <source>
        <dbReference type="ARBA" id="ARBA00004141"/>
    </source>
</evidence>
<dbReference type="EMBL" id="WNYA01000009">
    <property type="protein sequence ID" value="KAG8555767.1"/>
    <property type="molecule type" value="Genomic_DNA"/>
</dbReference>
<feature type="transmembrane region" description="Helical" evidence="5">
    <location>
        <begin position="31"/>
        <end position="55"/>
    </location>
</feature>
<evidence type="ECO:0000256" key="4">
    <source>
        <dbReference type="ARBA" id="ARBA00023136"/>
    </source>
</evidence>
<reference evidence="7" key="1">
    <citation type="thesis" date="2020" institute="ProQuest LLC" country="789 East Eisenhower Parkway, Ann Arbor, MI, USA">
        <title>Comparative Genomics and Chromosome Evolution.</title>
        <authorList>
            <person name="Mudd A.B."/>
        </authorList>
    </citation>
    <scope>NUCLEOTIDE SEQUENCE</scope>
    <source>
        <strain evidence="7">237g6f4</strain>
        <tissue evidence="7">Blood</tissue>
    </source>
</reference>
<feature type="domain" description="ABC transmembrane type-1" evidence="6">
    <location>
        <begin position="159"/>
        <end position="440"/>
    </location>
</feature>
<evidence type="ECO:0000256" key="3">
    <source>
        <dbReference type="ARBA" id="ARBA00022989"/>
    </source>
</evidence>
<evidence type="ECO:0000313" key="8">
    <source>
        <dbReference type="Proteomes" id="UP000824782"/>
    </source>
</evidence>
<comment type="subcellular location">
    <subcellularLocation>
        <location evidence="1">Membrane</location>
        <topology evidence="1">Multi-pass membrane protein</topology>
    </subcellularLocation>
</comment>
<evidence type="ECO:0000256" key="5">
    <source>
        <dbReference type="SAM" id="Phobius"/>
    </source>
</evidence>
<dbReference type="InterPro" id="IPR036640">
    <property type="entry name" value="ABC1_TM_sf"/>
</dbReference>
<keyword evidence="4 5" id="KW-0472">Membrane</keyword>